<proteinExistence type="predicted"/>
<keyword evidence="1" id="KW-1133">Transmembrane helix</keyword>
<feature type="transmembrane region" description="Helical" evidence="1">
    <location>
        <begin position="105"/>
        <end position="122"/>
    </location>
</feature>
<organism evidence="2 3">
    <name type="scientific">Alteromonas macleodii</name>
    <name type="common">Pseudoalteromonas macleodii</name>
    <dbReference type="NCBI Taxonomy" id="28108"/>
    <lineage>
        <taxon>Bacteria</taxon>
        <taxon>Pseudomonadati</taxon>
        <taxon>Pseudomonadota</taxon>
        <taxon>Gammaproteobacteria</taxon>
        <taxon>Alteromonadales</taxon>
        <taxon>Alteromonadaceae</taxon>
        <taxon>Alteromonas/Salinimonas group</taxon>
        <taxon>Alteromonas</taxon>
    </lineage>
</organism>
<gene>
    <name evidence="2" type="ORF">AVL55_13140</name>
</gene>
<evidence type="ECO:0000256" key="1">
    <source>
        <dbReference type="SAM" id="Phobius"/>
    </source>
</evidence>
<dbReference type="AlphaFoldDB" id="A0A126Q1Y4"/>
<name>A0A126Q1Y4_ALTMA</name>
<protein>
    <submittedName>
        <fullName evidence="2">Uncharacterized protein</fullName>
    </submittedName>
</protein>
<keyword evidence="1" id="KW-0812">Transmembrane</keyword>
<evidence type="ECO:0000313" key="3">
    <source>
        <dbReference type="Proteomes" id="UP000063991"/>
    </source>
</evidence>
<evidence type="ECO:0000313" key="2">
    <source>
        <dbReference type="EMBL" id="AMJ99030.1"/>
    </source>
</evidence>
<accession>A0A126Q1Y4</accession>
<dbReference type="EMBL" id="CP014323">
    <property type="protein sequence ID" value="AMJ99030.1"/>
    <property type="molecule type" value="Genomic_DNA"/>
</dbReference>
<dbReference type="Proteomes" id="UP000063991">
    <property type="component" value="Chromosome"/>
</dbReference>
<feature type="transmembrane region" description="Helical" evidence="1">
    <location>
        <begin position="70"/>
        <end position="93"/>
    </location>
</feature>
<keyword evidence="1" id="KW-0472">Membrane</keyword>
<dbReference type="RefSeq" id="WP_061095440.1">
    <property type="nucleotide sequence ID" value="NZ_CP014323.1"/>
</dbReference>
<dbReference type="OrthoDB" id="9809977at2"/>
<sequence length="123" mass="14075">MDFVLFLITALALIISLIREIRKRGSDSIGVVVWKYFSYYTTLSNFLVLVWFAALTFGSEHSVTQFAKNPNVATAITFYIVTVGIANYLIYGWLKLSLFERISDLLVHAVTPVVTLSYWFFFV</sequence>
<reference evidence="2 3" key="1">
    <citation type="submission" date="2015-12" db="EMBL/GenBank/DDBJ databases">
        <authorList>
            <person name="Shamseldin A."/>
            <person name="Moawad H."/>
            <person name="Abd El-Rahim W.M."/>
            <person name="Sadowsky M.J."/>
        </authorList>
    </citation>
    <scope>NUCLEOTIDE SEQUENCE [LARGE SCALE GENOMIC DNA]</scope>
    <source>
        <strain evidence="2 3">D7</strain>
    </source>
</reference>
<feature type="transmembrane region" description="Helical" evidence="1">
    <location>
        <begin position="36"/>
        <end position="58"/>
    </location>
</feature>